<feature type="compositionally biased region" description="Basic and acidic residues" evidence="9">
    <location>
        <begin position="213"/>
        <end position="237"/>
    </location>
</feature>
<dbReference type="FunFam" id="1.25.40.10:FF:000016">
    <property type="entry name" value="probable serine/threonine-protein kinase At4g35230"/>
    <property type="match status" value="1"/>
</dbReference>
<comment type="caution">
    <text evidence="11">The sequence shown here is derived from an EMBL/GenBank/DDBJ whole genome shotgun (WGS) entry which is preliminary data.</text>
</comment>
<feature type="domain" description="Serine/threonine-protein kinase BSK1-like TPR repeats" evidence="10">
    <location>
        <begin position="23"/>
        <end position="130"/>
    </location>
</feature>
<dbReference type="GO" id="GO:0005524">
    <property type="term" value="F:ATP binding"/>
    <property type="evidence" value="ECO:0007669"/>
    <property type="project" value="UniProtKB-KW"/>
</dbReference>
<feature type="compositionally biased region" description="Basic and acidic residues" evidence="9">
    <location>
        <begin position="1"/>
        <end position="10"/>
    </location>
</feature>
<dbReference type="Gene3D" id="1.25.40.10">
    <property type="entry name" value="Tetratricopeptide repeat domain"/>
    <property type="match status" value="1"/>
</dbReference>
<dbReference type="InterPro" id="IPR058209">
    <property type="entry name" value="TPR_BSK1_C"/>
</dbReference>
<evidence type="ECO:0000259" key="10">
    <source>
        <dbReference type="Pfam" id="PF25575"/>
    </source>
</evidence>
<keyword evidence="3" id="KW-0723">Serine/threonine-protein kinase</keyword>
<evidence type="ECO:0000256" key="5">
    <source>
        <dbReference type="ARBA" id="ARBA00022741"/>
    </source>
</evidence>
<dbReference type="GO" id="GO:0004674">
    <property type="term" value="F:protein serine/threonine kinase activity"/>
    <property type="evidence" value="ECO:0007669"/>
    <property type="project" value="UniProtKB-KW"/>
</dbReference>
<feature type="region of interest" description="Disordered" evidence="9">
    <location>
        <begin position="196"/>
        <end position="257"/>
    </location>
</feature>
<dbReference type="SUPFAM" id="SSF48452">
    <property type="entry name" value="TPR-like"/>
    <property type="match status" value="1"/>
</dbReference>
<accession>A0A426ZPW9</accession>
<protein>
    <recommendedName>
        <fullName evidence="10">Serine/threonine-protein kinase BSK1-like TPR repeats domain-containing protein</fullName>
    </recommendedName>
</protein>
<keyword evidence="5" id="KW-0547">Nucleotide-binding</keyword>
<dbReference type="Proteomes" id="UP000287651">
    <property type="component" value="Unassembled WGS sequence"/>
</dbReference>
<keyword evidence="2" id="KW-1003">Cell membrane</keyword>
<name>A0A426ZPW9_ENSVE</name>
<feature type="compositionally biased region" description="Acidic residues" evidence="9">
    <location>
        <begin position="201"/>
        <end position="212"/>
    </location>
</feature>
<dbReference type="InterPro" id="IPR045845">
    <property type="entry name" value="BSK"/>
</dbReference>
<dbReference type="EMBL" id="AMZH03005573">
    <property type="protein sequence ID" value="RRT66063.1"/>
    <property type="molecule type" value="Genomic_DNA"/>
</dbReference>
<evidence type="ECO:0000256" key="8">
    <source>
        <dbReference type="ARBA" id="ARBA00023136"/>
    </source>
</evidence>
<reference evidence="11 12" key="1">
    <citation type="journal article" date="2014" name="Agronomy (Basel)">
        <title>A Draft Genome Sequence for Ensete ventricosum, the Drought-Tolerant Tree Against Hunger.</title>
        <authorList>
            <person name="Harrison J."/>
            <person name="Moore K.A."/>
            <person name="Paszkiewicz K."/>
            <person name="Jones T."/>
            <person name="Grant M."/>
            <person name="Ambacheew D."/>
            <person name="Muzemil S."/>
            <person name="Studholme D.J."/>
        </authorList>
    </citation>
    <scope>NUCLEOTIDE SEQUENCE [LARGE SCALE GENOMIC DNA]</scope>
</reference>
<evidence type="ECO:0000256" key="1">
    <source>
        <dbReference type="ARBA" id="ARBA00004236"/>
    </source>
</evidence>
<organism evidence="11 12">
    <name type="scientific">Ensete ventricosum</name>
    <name type="common">Abyssinian banana</name>
    <name type="synonym">Musa ensete</name>
    <dbReference type="NCBI Taxonomy" id="4639"/>
    <lineage>
        <taxon>Eukaryota</taxon>
        <taxon>Viridiplantae</taxon>
        <taxon>Streptophyta</taxon>
        <taxon>Embryophyta</taxon>
        <taxon>Tracheophyta</taxon>
        <taxon>Spermatophyta</taxon>
        <taxon>Magnoliopsida</taxon>
        <taxon>Liliopsida</taxon>
        <taxon>Zingiberales</taxon>
        <taxon>Musaceae</taxon>
        <taxon>Ensete</taxon>
    </lineage>
</organism>
<comment type="subcellular location">
    <subcellularLocation>
        <location evidence="1">Cell membrane</location>
    </subcellularLocation>
</comment>
<evidence type="ECO:0000256" key="3">
    <source>
        <dbReference type="ARBA" id="ARBA00022527"/>
    </source>
</evidence>
<dbReference type="AlphaFoldDB" id="A0A426ZPW9"/>
<dbReference type="PANTHER" id="PTHR45863:SF22">
    <property type="entry name" value="SERINE_THREONINE-PROTEIN KINASE BSK1"/>
    <property type="match status" value="1"/>
</dbReference>
<sequence>MLGAEMHEEAPPAPQQPLSPMGEACSRMDLTAIHEILVKTHYRDDEVTNEMRDMLEARKRGDFAFRDKDFKTAIECYSQFLDVGTMVSPTVYARRSLCHLLCDQADAALRDAMQAQCLYPDWPTAFYMQAVALAKLNMPHCHDMDGSWLSADDILDSDRCVGNGGKRRVARELDPRKRGELVVAVEGEVKGEGWKVRSEVDGDGDGDDEGTAEQEHLVAAEVPPRHAEGHEEDDARRQSAYWRRRRGPHRRRERDPLQWIPELMI</sequence>
<keyword evidence="8" id="KW-0472">Membrane</keyword>
<dbReference type="GO" id="GO:0009742">
    <property type="term" value="P:brassinosteroid mediated signaling pathway"/>
    <property type="evidence" value="ECO:0007669"/>
    <property type="project" value="InterPro"/>
</dbReference>
<evidence type="ECO:0000256" key="2">
    <source>
        <dbReference type="ARBA" id="ARBA00022475"/>
    </source>
</evidence>
<proteinExistence type="predicted"/>
<keyword evidence="6" id="KW-0418">Kinase</keyword>
<feature type="region of interest" description="Disordered" evidence="9">
    <location>
        <begin position="1"/>
        <end position="21"/>
    </location>
</feature>
<keyword evidence="4" id="KW-0808">Transferase</keyword>
<evidence type="ECO:0000256" key="9">
    <source>
        <dbReference type="SAM" id="MobiDB-lite"/>
    </source>
</evidence>
<evidence type="ECO:0000256" key="4">
    <source>
        <dbReference type="ARBA" id="ARBA00022679"/>
    </source>
</evidence>
<dbReference type="Pfam" id="PF25575">
    <property type="entry name" value="TPR_BSK1_C"/>
    <property type="match status" value="1"/>
</dbReference>
<evidence type="ECO:0000313" key="11">
    <source>
        <dbReference type="EMBL" id="RRT66063.1"/>
    </source>
</evidence>
<keyword evidence="7" id="KW-0067">ATP-binding</keyword>
<dbReference type="PANTHER" id="PTHR45863">
    <property type="entry name" value="SERINE/THREONINE-PROTEIN KINASE BSK5"/>
    <property type="match status" value="1"/>
</dbReference>
<feature type="compositionally biased region" description="Basic residues" evidence="9">
    <location>
        <begin position="242"/>
        <end position="252"/>
    </location>
</feature>
<evidence type="ECO:0000256" key="6">
    <source>
        <dbReference type="ARBA" id="ARBA00022777"/>
    </source>
</evidence>
<dbReference type="GO" id="GO:0005886">
    <property type="term" value="C:plasma membrane"/>
    <property type="evidence" value="ECO:0007669"/>
    <property type="project" value="UniProtKB-SubCell"/>
</dbReference>
<evidence type="ECO:0000313" key="12">
    <source>
        <dbReference type="Proteomes" id="UP000287651"/>
    </source>
</evidence>
<dbReference type="InterPro" id="IPR011990">
    <property type="entry name" value="TPR-like_helical_dom_sf"/>
</dbReference>
<gene>
    <name evidence="11" type="ORF">B296_00040516</name>
</gene>
<evidence type="ECO:0000256" key="7">
    <source>
        <dbReference type="ARBA" id="ARBA00022840"/>
    </source>
</evidence>